<dbReference type="Pfam" id="PF13920">
    <property type="entry name" value="zf-C3HC4_3"/>
    <property type="match status" value="1"/>
</dbReference>
<feature type="compositionally biased region" description="Basic and acidic residues" evidence="2">
    <location>
        <begin position="423"/>
        <end position="432"/>
    </location>
</feature>
<dbReference type="Gene3D" id="3.30.40.10">
    <property type="entry name" value="Zinc/RING finger domain, C3HC4 (zinc finger)"/>
    <property type="match status" value="1"/>
</dbReference>
<keyword evidence="1" id="KW-0862">Zinc</keyword>
<dbReference type="AlphaFoldDB" id="A0A0G4GPZ7"/>
<dbReference type="OrthoDB" id="311952at2759"/>
<evidence type="ECO:0000313" key="5">
    <source>
        <dbReference type="Proteomes" id="UP000041254"/>
    </source>
</evidence>
<dbReference type="VEuPathDB" id="CryptoDB:Vbra_22824"/>
<sequence length="723" mass="78162">MSAAIQDPRCPEIDEKCVIVRSATDTLDQERIRPATRQLAIKIINRSIVSSDEVARLAGEGADVNAAVSLRVGIDETEPRDLLSVAIDEACTVEAMSLSVGSWTNEDNTFKGVKLPMWPSSEMQRAVLEALIAAGADVDGDSSDCSPAYMAFANPTAMDILLKAGTKTRDMDLGFLPRDELIPSPPSPHYEAALLAVYRLLFQHDPPLATEQTADGETPIQAAGYITTEVSPGFMHAYLDLLAANGASLTVRDKDGDSPLDIAVAQGALHVVDWLCGKLGAAEINENYAKIYVAATGEVLTEGSSLCEEGTTPFQAAGEVLRDALRDKVSAAEIERRRQVIRQLLQHGASVKLLPSTTASERLIRKYVLEIQRGMGETSAPAQQQKRGCEAATAAKMAEELIAEEAREKTKKNKKRGKKRTKSGHDQERQHLVSEAIDEDDEPSVSSTTPANPRKAKQRHSANRQQQQQPAPANSTQTPNMGGRPFPSSAVRPPAGQSNRSPIPTDIRTRRSPPPLAPMAVVQPSASRSAYPPAHVGPHGLTVRQDANRVSAWTNRNNGSTGGNRGPMPPTFPPAAATMDHPNRLAQLTNTGGQESTAGGRDSEHLADQLCRHLEQTQLAAKKKEDVLIRQLQETQWKLAQAMNARQQPSSPSSSSAPLAAADDGEHFKCDVCMDKDKSILLIPCRHLCMCGECADRLMGGPLAKRLCPRCRQPITDTQQVYL</sequence>
<dbReference type="PhylomeDB" id="A0A0G4GPZ7"/>
<feature type="region of interest" description="Disordered" evidence="2">
    <location>
        <begin position="553"/>
        <end position="579"/>
    </location>
</feature>
<dbReference type="SUPFAM" id="SSF48403">
    <property type="entry name" value="Ankyrin repeat"/>
    <property type="match status" value="1"/>
</dbReference>
<gene>
    <name evidence="4" type="ORF">Vbra_22824</name>
</gene>
<keyword evidence="1" id="KW-0479">Metal-binding</keyword>
<dbReference type="InterPro" id="IPR013083">
    <property type="entry name" value="Znf_RING/FYVE/PHD"/>
</dbReference>
<dbReference type="InterPro" id="IPR001841">
    <property type="entry name" value="Znf_RING"/>
</dbReference>
<name>A0A0G4GPZ7_VITBC</name>
<dbReference type="InterPro" id="IPR050784">
    <property type="entry name" value="IAP"/>
</dbReference>
<dbReference type="Gene3D" id="1.25.40.20">
    <property type="entry name" value="Ankyrin repeat-containing domain"/>
    <property type="match status" value="1"/>
</dbReference>
<dbReference type="PANTHER" id="PTHR10044">
    <property type="entry name" value="INHIBITOR OF APOPTOSIS"/>
    <property type="match status" value="1"/>
</dbReference>
<dbReference type="SUPFAM" id="SSF57850">
    <property type="entry name" value="RING/U-box"/>
    <property type="match status" value="1"/>
</dbReference>
<dbReference type="GO" id="GO:0008270">
    <property type="term" value="F:zinc ion binding"/>
    <property type="evidence" value="ECO:0007669"/>
    <property type="project" value="UniProtKB-KW"/>
</dbReference>
<reference evidence="4 5" key="1">
    <citation type="submission" date="2014-11" db="EMBL/GenBank/DDBJ databases">
        <authorList>
            <person name="Zhu J."/>
            <person name="Qi W."/>
            <person name="Song R."/>
        </authorList>
    </citation>
    <scope>NUCLEOTIDE SEQUENCE [LARGE SCALE GENOMIC DNA]</scope>
</reference>
<proteinExistence type="predicted"/>
<evidence type="ECO:0000313" key="4">
    <source>
        <dbReference type="EMBL" id="CEM32451.1"/>
    </source>
</evidence>
<feature type="domain" description="RING-type" evidence="3">
    <location>
        <begin position="670"/>
        <end position="712"/>
    </location>
</feature>
<evidence type="ECO:0000256" key="1">
    <source>
        <dbReference type="PROSITE-ProRule" id="PRU00175"/>
    </source>
</evidence>
<protein>
    <recommendedName>
        <fullName evidence="3">RING-type domain-containing protein</fullName>
    </recommendedName>
</protein>
<feature type="compositionally biased region" description="Basic residues" evidence="2">
    <location>
        <begin position="409"/>
        <end position="422"/>
    </location>
</feature>
<dbReference type="InParanoid" id="A0A0G4GPZ7"/>
<dbReference type="PROSITE" id="PS50089">
    <property type="entry name" value="ZF_RING_2"/>
    <property type="match status" value="1"/>
</dbReference>
<accession>A0A0G4GPZ7</accession>
<dbReference type="InterPro" id="IPR036770">
    <property type="entry name" value="Ankyrin_rpt-contain_sf"/>
</dbReference>
<keyword evidence="1" id="KW-0863">Zinc-finger</keyword>
<organism evidence="4 5">
    <name type="scientific">Vitrella brassicaformis (strain CCMP3155)</name>
    <dbReference type="NCBI Taxonomy" id="1169540"/>
    <lineage>
        <taxon>Eukaryota</taxon>
        <taxon>Sar</taxon>
        <taxon>Alveolata</taxon>
        <taxon>Colpodellida</taxon>
        <taxon>Vitrellaceae</taxon>
        <taxon>Vitrella</taxon>
    </lineage>
</organism>
<evidence type="ECO:0000259" key="3">
    <source>
        <dbReference type="PROSITE" id="PS50089"/>
    </source>
</evidence>
<dbReference type="EMBL" id="CDMY01000754">
    <property type="protein sequence ID" value="CEM32451.1"/>
    <property type="molecule type" value="Genomic_DNA"/>
</dbReference>
<feature type="compositionally biased region" description="Low complexity" evidence="2">
    <location>
        <begin position="463"/>
        <end position="479"/>
    </location>
</feature>
<dbReference type="Proteomes" id="UP000041254">
    <property type="component" value="Unassembled WGS sequence"/>
</dbReference>
<keyword evidence="5" id="KW-1185">Reference proteome</keyword>
<evidence type="ECO:0000256" key="2">
    <source>
        <dbReference type="SAM" id="MobiDB-lite"/>
    </source>
</evidence>
<feature type="region of interest" description="Disordered" evidence="2">
    <location>
        <begin position="405"/>
        <end position="541"/>
    </location>
</feature>